<dbReference type="Pfam" id="PF24832">
    <property type="entry name" value="DUF7716"/>
    <property type="match status" value="1"/>
</dbReference>
<comment type="caution">
    <text evidence="2">The sequence shown here is derived from an EMBL/GenBank/DDBJ whole genome shotgun (WGS) entry which is preliminary data.</text>
</comment>
<dbReference type="InterPro" id="IPR056133">
    <property type="entry name" value="DUF7716"/>
</dbReference>
<organism evidence="2 3">
    <name type="scientific">Paenibacillus terrae</name>
    <dbReference type="NCBI Taxonomy" id="159743"/>
    <lineage>
        <taxon>Bacteria</taxon>
        <taxon>Bacillati</taxon>
        <taxon>Bacillota</taxon>
        <taxon>Bacilli</taxon>
        <taxon>Bacillales</taxon>
        <taxon>Paenibacillaceae</taxon>
        <taxon>Paenibacillus</taxon>
    </lineage>
</organism>
<protein>
    <recommendedName>
        <fullName evidence="1">DUF7716 domain-containing protein</fullName>
    </recommendedName>
</protein>
<name>A0A0D7X2Q2_9BACL</name>
<feature type="domain" description="DUF7716" evidence="1">
    <location>
        <begin position="51"/>
        <end position="131"/>
    </location>
</feature>
<evidence type="ECO:0000313" key="2">
    <source>
        <dbReference type="EMBL" id="KJD45519.1"/>
    </source>
</evidence>
<dbReference type="Proteomes" id="UP000032534">
    <property type="component" value="Unassembled WGS sequence"/>
</dbReference>
<sequence length="131" mass="15217">MEQKRFKEESLSLSIQAFDNLEALVQDVSQTGMNEWVHQSGTFSEQSCQYHLLYIIPEEELWELEDAGLTVTNHRDESIPASLPDHHAQAWLEIATVQDVIEVLRRSGNEPDIHRIAQGLQYYHEYDAFME</sequence>
<accession>A0A0D7X2Q2</accession>
<dbReference type="PATRIC" id="fig|159743.3.peg.2433"/>
<reference evidence="2 3" key="1">
    <citation type="submission" date="2014-11" db="EMBL/GenBank/DDBJ databases">
        <title>Draft Genome Sequences of Paenibacillus polymyxa NRRL B-30509 and Paenibacillus terrae NRRL B-30644, Strains from a Poultry Environment that Produce Tridecaptin A and Paenicidins.</title>
        <authorList>
            <person name="van Belkum M.J."/>
            <person name="Lohans C.T."/>
            <person name="Vederas J.C."/>
        </authorList>
    </citation>
    <scope>NUCLEOTIDE SEQUENCE [LARGE SCALE GENOMIC DNA]</scope>
    <source>
        <strain evidence="2 3">NRRL B-30644</strain>
    </source>
</reference>
<keyword evidence="3" id="KW-1185">Reference proteome</keyword>
<dbReference type="RefSeq" id="WP_044646164.1">
    <property type="nucleotide sequence ID" value="NZ_JTHP01000018.1"/>
</dbReference>
<gene>
    <name evidence="2" type="ORF">QD47_10940</name>
</gene>
<evidence type="ECO:0000313" key="3">
    <source>
        <dbReference type="Proteomes" id="UP000032534"/>
    </source>
</evidence>
<evidence type="ECO:0000259" key="1">
    <source>
        <dbReference type="Pfam" id="PF24832"/>
    </source>
</evidence>
<dbReference type="AlphaFoldDB" id="A0A0D7X2Q2"/>
<dbReference type="EMBL" id="JTHP01000018">
    <property type="protein sequence ID" value="KJD45519.1"/>
    <property type="molecule type" value="Genomic_DNA"/>
</dbReference>
<proteinExistence type="predicted"/>